<evidence type="ECO:0000256" key="1">
    <source>
        <dbReference type="ARBA" id="ARBA00008455"/>
    </source>
</evidence>
<keyword evidence="3 7" id="KW-0732">Signal</keyword>
<dbReference type="InterPro" id="IPR000169">
    <property type="entry name" value="Pept_cys_AS"/>
</dbReference>
<dbReference type="PROSITE" id="PS00139">
    <property type="entry name" value="THIOL_PROTEASE_CYS"/>
    <property type="match status" value="1"/>
</dbReference>
<dbReference type="AlphaFoldDB" id="A0AAV6XZF7"/>
<evidence type="ECO:0000256" key="4">
    <source>
        <dbReference type="ARBA" id="ARBA00022801"/>
    </source>
</evidence>
<dbReference type="PANTHER" id="PTHR12411">
    <property type="entry name" value="CYSTEINE PROTEASE FAMILY C1-RELATED"/>
    <property type="match status" value="1"/>
</dbReference>
<feature type="chain" id="PRO_5044000701" evidence="7">
    <location>
        <begin position="24"/>
        <end position="336"/>
    </location>
</feature>
<accession>A0AAV6XZF7</accession>
<evidence type="ECO:0000256" key="6">
    <source>
        <dbReference type="ARBA" id="ARBA00023157"/>
    </source>
</evidence>
<dbReference type="PROSITE" id="PS00640">
    <property type="entry name" value="THIOL_PROTEASE_ASN"/>
    <property type="match status" value="1"/>
</dbReference>
<dbReference type="Proteomes" id="UP000826271">
    <property type="component" value="Unassembled WGS sequence"/>
</dbReference>
<dbReference type="GO" id="GO:0006508">
    <property type="term" value="P:proteolysis"/>
    <property type="evidence" value="ECO:0007669"/>
    <property type="project" value="UniProtKB-KW"/>
</dbReference>
<evidence type="ECO:0000256" key="7">
    <source>
        <dbReference type="SAM" id="SignalP"/>
    </source>
</evidence>
<dbReference type="SUPFAM" id="SSF54001">
    <property type="entry name" value="Cysteine proteinases"/>
    <property type="match status" value="1"/>
</dbReference>
<evidence type="ECO:0000313" key="11">
    <source>
        <dbReference type="Proteomes" id="UP000826271"/>
    </source>
</evidence>
<evidence type="ECO:0000256" key="3">
    <source>
        <dbReference type="ARBA" id="ARBA00022729"/>
    </source>
</evidence>
<dbReference type="Gene3D" id="3.90.70.10">
    <property type="entry name" value="Cysteine proteinases"/>
    <property type="match status" value="1"/>
</dbReference>
<dbReference type="Pfam" id="PF08246">
    <property type="entry name" value="Inhibitor_I29"/>
    <property type="match status" value="1"/>
</dbReference>
<organism evidence="10 11">
    <name type="scientific">Buddleja alternifolia</name>
    <dbReference type="NCBI Taxonomy" id="168488"/>
    <lineage>
        <taxon>Eukaryota</taxon>
        <taxon>Viridiplantae</taxon>
        <taxon>Streptophyta</taxon>
        <taxon>Embryophyta</taxon>
        <taxon>Tracheophyta</taxon>
        <taxon>Spermatophyta</taxon>
        <taxon>Magnoliopsida</taxon>
        <taxon>eudicotyledons</taxon>
        <taxon>Gunneridae</taxon>
        <taxon>Pentapetalae</taxon>
        <taxon>asterids</taxon>
        <taxon>lamiids</taxon>
        <taxon>Lamiales</taxon>
        <taxon>Scrophulariaceae</taxon>
        <taxon>Buddlejeae</taxon>
        <taxon>Buddleja</taxon>
    </lineage>
</organism>
<feature type="domain" description="Cathepsin propeptide inhibitor" evidence="9">
    <location>
        <begin position="37"/>
        <end position="94"/>
    </location>
</feature>
<evidence type="ECO:0000313" key="10">
    <source>
        <dbReference type="EMBL" id="KAG8385457.1"/>
    </source>
</evidence>
<dbReference type="FunFam" id="3.90.70.10:FF:000067">
    <property type="entry name" value="Senescence-specific cysteine protease"/>
    <property type="match status" value="1"/>
</dbReference>
<sequence length="336" mass="37179">MASSRNISLVILICIFASSSYQATSLISRDHIMSMKHEKWMSQYNRYYESKEEKVKRFKIFKYNVDYIESFNRVGTHTYQLGINQFADMTSEEFLAKYTGNSMPSFQSSPVAPFKYENVKDVPPSLDWREKNAVTPVQSQGPCGSCWAFSAVAAIEGIVQIKSGVLTSLSEQQIIDCDGAFDGCQGGRMEKAFEFVERNGGLASDTDYPYQTMEGVCSTNTPSSLAASITGIGGVPQNNETAMLMAVANQPISVGIDPSLFQFYRSGVLTGECGTNRTHAITAVGYGTSEDGIKFWLFKNSWGPWWGEDGYIRIQRDVDVVEGMCGLAMDLTYPIA</sequence>
<keyword evidence="6" id="KW-1015">Disulfide bond</keyword>
<evidence type="ECO:0000256" key="2">
    <source>
        <dbReference type="ARBA" id="ARBA00022670"/>
    </source>
</evidence>
<dbReference type="InterPro" id="IPR013128">
    <property type="entry name" value="Peptidase_C1A"/>
</dbReference>
<dbReference type="PRINTS" id="PR00705">
    <property type="entry name" value="PAPAIN"/>
</dbReference>
<feature type="domain" description="Peptidase C1A papain C-terminal" evidence="8">
    <location>
        <begin position="122"/>
        <end position="335"/>
    </location>
</feature>
<evidence type="ECO:0000259" key="8">
    <source>
        <dbReference type="SMART" id="SM00645"/>
    </source>
</evidence>
<dbReference type="InterPro" id="IPR025661">
    <property type="entry name" value="Pept_asp_AS"/>
</dbReference>
<dbReference type="InterPro" id="IPR039417">
    <property type="entry name" value="Peptidase_C1A_papain-like"/>
</dbReference>
<feature type="signal peptide" evidence="7">
    <location>
        <begin position="1"/>
        <end position="23"/>
    </location>
</feature>
<dbReference type="EMBL" id="WHWC01000003">
    <property type="protein sequence ID" value="KAG8385457.1"/>
    <property type="molecule type" value="Genomic_DNA"/>
</dbReference>
<proteinExistence type="inferred from homology"/>
<comment type="similarity">
    <text evidence="1">Belongs to the peptidase C1 family.</text>
</comment>
<comment type="caution">
    <text evidence="10">The sequence shown here is derived from an EMBL/GenBank/DDBJ whole genome shotgun (WGS) entry which is preliminary data.</text>
</comment>
<name>A0AAV6XZF7_9LAMI</name>
<dbReference type="CDD" id="cd02248">
    <property type="entry name" value="Peptidase_C1A"/>
    <property type="match status" value="1"/>
</dbReference>
<dbReference type="GO" id="GO:0008234">
    <property type="term" value="F:cysteine-type peptidase activity"/>
    <property type="evidence" value="ECO:0007669"/>
    <property type="project" value="UniProtKB-KW"/>
</dbReference>
<dbReference type="Pfam" id="PF00112">
    <property type="entry name" value="Peptidase_C1"/>
    <property type="match status" value="1"/>
</dbReference>
<evidence type="ECO:0000256" key="5">
    <source>
        <dbReference type="ARBA" id="ARBA00022807"/>
    </source>
</evidence>
<protein>
    <submittedName>
        <fullName evidence="10">Uncharacterized protein</fullName>
    </submittedName>
</protein>
<dbReference type="SMART" id="SM00848">
    <property type="entry name" value="Inhibitor_I29"/>
    <property type="match status" value="1"/>
</dbReference>
<keyword evidence="2" id="KW-0645">Protease</keyword>
<keyword evidence="4" id="KW-0378">Hydrolase</keyword>
<dbReference type="InterPro" id="IPR013201">
    <property type="entry name" value="Prot_inhib_I29"/>
</dbReference>
<dbReference type="InterPro" id="IPR038765">
    <property type="entry name" value="Papain-like_cys_pep_sf"/>
</dbReference>
<keyword evidence="5" id="KW-0788">Thiol protease</keyword>
<dbReference type="SMART" id="SM00645">
    <property type="entry name" value="Pept_C1"/>
    <property type="match status" value="1"/>
</dbReference>
<gene>
    <name evidence="10" type="ORF">BUALT_Bualt03G0047300</name>
</gene>
<keyword evidence="11" id="KW-1185">Reference proteome</keyword>
<dbReference type="InterPro" id="IPR000668">
    <property type="entry name" value="Peptidase_C1A_C"/>
</dbReference>
<evidence type="ECO:0000259" key="9">
    <source>
        <dbReference type="SMART" id="SM00848"/>
    </source>
</evidence>
<reference evidence="10" key="1">
    <citation type="submission" date="2019-10" db="EMBL/GenBank/DDBJ databases">
        <authorList>
            <person name="Zhang R."/>
            <person name="Pan Y."/>
            <person name="Wang J."/>
            <person name="Ma R."/>
            <person name="Yu S."/>
        </authorList>
    </citation>
    <scope>NUCLEOTIDE SEQUENCE</scope>
    <source>
        <strain evidence="10">LA-IB0</strain>
        <tissue evidence="10">Leaf</tissue>
    </source>
</reference>